<comment type="caution">
    <text evidence="14">Lacks conserved residue(s) required for the propagation of feature annotation.</text>
</comment>
<dbReference type="InterPro" id="IPR002165">
    <property type="entry name" value="Plexin_repeat"/>
</dbReference>
<feature type="signal peptide" evidence="15">
    <location>
        <begin position="1"/>
        <end position="17"/>
    </location>
</feature>
<keyword evidence="10" id="KW-0472">Membrane</keyword>
<dbReference type="InterPro" id="IPR013783">
    <property type="entry name" value="Ig-like_fold"/>
</dbReference>
<evidence type="ECO:0000313" key="17">
    <source>
        <dbReference type="EMBL" id="CAG6722123.1"/>
    </source>
</evidence>
<keyword evidence="12" id="KW-0675">Receptor</keyword>
<evidence type="ECO:0000256" key="4">
    <source>
        <dbReference type="ARBA" id="ARBA00022692"/>
    </source>
</evidence>
<dbReference type="SUPFAM" id="SSF101912">
    <property type="entry name" value="Sema domain"/>
    <property type="match status" value="1"/>
</dbReference>
<dbReference type="FunFam" id="2.60.40.10:FF:000203">
    <property type="entry name" value="Plexin B2"/>
    <property type="match status" value="1"/>
</dbReference>
<dbReference type="Gene3D" id="2.130.10.10">
    <property type="entry name" value="YVTN repeat-like/Quinoprotein amine dehydrogenase"/>
    <property type="match status" value="1"/>
</dbReference>
<keyword evidence="13" id="KW-0325">Glycoprotein</keyword>
<evidence type="ECO:0000256" key="13">
    <source>
        <dbReference type="ARBA" id="ARBA00023180"/>
    </source>
</evidence>
<dbReference type="Pfam" id="PF08337">
    <property type="entry name" value="Plexin_cytopl"/>
    <property type="match status" value="1"/>
</dbReference>
<reference evidence="17" key="1">
    <citation type="submission" date="2021-05" db="EMBL/GenBank/DDBJ databases">
        <authorList>
            <person name="Alioto T."/>
            <person name="Alioto T."/>
            <person name="Gomez Garrido J."/>
        </authorList>
    </citation>
    <scope>NUCLEOTIDE SEQUENCE</scope>
</reference>
<dbReference type="Gene3D" id="1.10.506.10">
    <property type="entry name" value="GTPase Activation - p120gap, domain 1"/>
    <property type="match status" value="2"/>
</dbReference>
<dbReference type="PANTHER" id="PTHR22625:SF70">
    <property type="entry name" value="PLEXIN A, ISOFORM A"/>
    <property type="match status" value="1"/>
</dbReference>
<dbReference type="InterPro" id="IPR015943">
    <property type="entry name" value="WD40/YVTN_repeat-like_dom_sf"/>
</dbReference>
<dbReference type="SUPFAM" id="SSF81296">
    <property type="entry name" value="E set domains"/>
    <property type="match status" value="2"/>
</dbReference>
<dbReference type="Pfam" id="PF20170">
    <property type="entry name" value="Plexin_RBD"/>
    <property type="match status" value="1"/>
</dbReference>
<dbReference type="SUPFAM" id="SSF103575">
    <property type="entry name" value="Plexin repeat"/>
    <property type="match status" value="1"/>
</dbReference>
<dbReference type="Pfam" id="PF01437">
    <property type="entry name" value="PSI"/>
    <property type="match status" value="1"/>
</dbReference>
<evidence type="ECO:0000256" key="3">
    <source>
        <dbReference type="ARBA" id="ARBA00022475"/>
    </source>
</evidence>
<dbReference type="GO" id="GO:0005886">
    <property type="term" value="C:plasma membrane"/>
    <property type="evidence" value="ECO:0007669"/>
    <property type="project" value="UniProtKB-SubCell"/>
</dbReference>
<dbReference type="InterPro" id="IPR013548">
    <property type="entry name" value="Plexin_cytoplasmic_RasGAP_dom"/>
</dbReference>
<dbReference type="SMART" id="SM00423">
    <property type="entry name" value="PSI"/>
    <property type="match status" value="2"/>
</dbReference>
<dbReference type="InterPro" id="IPR014756">
    <property type="entry name" value="Ig_E-set"/>
</dbReference>
<dbReference type="EMBL" id="HBUF01363288">
    <property type="protein sequence ID" value="CAG6722123.1"/>
    <property type="molecule type" value="Transcribed_RNA"/>
</dbReference>
<dbReference type="GO" id="GO:0007399">
    <property type="term" value="P:nervous system development"/>
    <property type="evidence" value="ECO:0007669"/>
    <property type="project" value="UniProtKB-KW"/>
</dbReference>
<dbReference type="SMART" id="SM00429">
    <property type="entry name" value="IPT"/>
    <property type="match status" value="2"/>
</dbReference>
<proteinExistence type="inferred from homology"/>
<organism evidence="17">
    <name type="scientific">Cacopsylla melanoneura</name>
    <dbReference type="NCBI Taxonomy" id="428564"/>
    <lineage>
        <taxon>Eukaryota</taxon>
        <taxon>Metazoa</taxon>
        <taxon>Ecdysozoa</taxon>
        <taxon>Arthropoda</taxon>
        <taxon>Hexapoda</taxon>
        <taxon>Insecta</taxon>
        <taxon>Pterygota</taxon>
        <taxon>Neoptera</taxon>
        <taxon>Paraneoptera</taxon>
        <taxon>Hemiptera</taxon>
        <taxon>Sternorrhyncha</taxon>
        <taxon>Psylloidea</taxon>
        <taxon>Psyllidae</taxon>
        <taxon>Psyllinae</taxon>
        <taxon>Cacopsylla</taxon>
    </lineage>
</organism>
<keyword evidence="5 15" id="KW-0732">Signal</keyword>
<name>A0A8D8VCV8_9HEMI</name>
<keyword evidence="11" id="KW-1015">Disulfide bond</keyword>
<evidence type="ECO:0000256" key="10">
    <source>
        <dbReference type="ARBA" id="ARBA00023136"/>
    </source>
</evidence>
<dbReference type="PANTHER" id="PTHR22625">
    <property type="entry name" value="PLEXIN"/>
    <property type="match status" value="1"/>
</dbReference>
<dbReference type="Pfam" id="PF01403">
    <property type="entry name" value="Sema"/>
    <property type="match status" value="1"/>
</dbReference>
<evidence type="ECO:0000256" key="6">
    <source>
        <dbReference type="ARBA" id="ARBA00022737"/>
    </source>
</evidence>
<keyword evidence="4" id="KW-0812">Transmembrane</keyword>
<dbReference type="InterPro" id="IPR008936">
    <property type="entry name" value="Rho_GTPase_activation_prot"/>
</dbReference>
<dbReference type="InterPro" id="IPR046800">
    <property type="entry name" value="Plexin_RBD"/>
</dbReference>
<sequence>MWWAGCLLLVLGVCSNAEHGVFKAKPGAQFEHMSVDRTTGQIYVGAVNQLYQLDQDLNILNLVQSEEMDSTWMNNHNKALLINYINLTLITCGSLTGTCMVRSLHNISVVLENGSEPVVANDVEDSTIAFIAPGPNNKHVMYVGVTFTGNTTKNFRPGIATRSLEPDRMFRILFNNNQLGTRMFVNFNNQALFIINYVYGFASQGFSYFLTTQRKTYWVSSPYISKLVRICHNDSKYYSYTEIPITCHSKDGKQYNLVQTGFVGKPGSNLAKTLAVNTEDDVLFAVFSTSSESNRPGNNSALCVYSLASIRHTFTDNIRACYSGLGNQGLDFLYGVKACEKITTTIDDDFCGQSYNYPIGGEQSVEAYTAIQFNVRATAVTATSTGNDTVVFIGTQNGHLKKIIQENISHAFEYADVKIDPGVAVNADIHLEPNGTYLYVMTEQRLSKVKVQECHLFKTCWECLTRKDPYCGGWCTLENKCSPRSDCKDPDSWISYQSWTNPTIDGGMDPSSREILVAFNTRKQLSVKLRNIFHQCIATIGFYCQFTIDRKKWNVKATLLGEMINCESTHFYHTLRLSNINASIAVIWGRSKTSLNNPDNVHVNIYSCQDLANNCDLCLNLNDKYKCGWCQDSHRCEISDHCNGLGMWLSRNQTCSIPEITSFQPKSGPWEGGTNVTINGINLGNDFKDIKDDVSVAGIPCQPYVSMYNQTTQIVCQVEHLRGNKSTEGPVTVRIRDFTVQSKDNYQFVDPIIRSISPMQGPSYGGTTLHITGFHLNAGSSIEAFIDNLPCRVISVEYEGAYCITSASDRHGKFKFKIKFDKGTRYLNDGFFEYVEVEDGNVESVALKIAILTIVFLISIGFLNAFQRNFIENTRDLKSIRNRIKILELRVAAECRETFGELQTELTDLREELKTSGIPFLDYRTYTLMNLFPNSESHISLQIDCPDFLQKEHGLELFRQLIMNKTFLLLFIGTLESNMNFLMSDRVNVASLIMLVLQTKMEYCTDILKTLLAQLIDKFMKEKSNPYLLLRQTESVAEKMLSSWFTFLLYPFLRECAGEPLYLLFQAMKYQLNKGPEDVITGEARYSISEKTLIRGVIHFLPMTVYVSCGGYKRINVKVLDCDTISQVKEKSLDAIYQATPFSKRPRIDDLNIEWRTSKGDRIILNDFDTTTNVEEDWKRVNTLSHYNVPYGARLTLVPKATTTCEDTPIENNTDGNTLSLNIADSDSLPKEWHLVKRSDHEDPQKGKKYPIKGRRRNKMVSEAYLTQLMGKIGPLQKFFDDLFETVFSAVHRGCALPLAVKFMFDFLDDQALNHGITDPEVVHTWKSNSLPLRFWVNLIKNPNFEFDIHKGWNC</sequence>
<evidence type="ECO:0000256" key="9">
    <source>
        <dbReference type="ARBA" id="ARBA00022989"/>
    </source>
</evidence>
<dbReference type="CDD" id="cd11236">
    <property type="entry name" value="Sema_plexin_like"/>
    <property type="match status" value="1"/>
</dbReference>
<evidence type="ECO:0000256" key="15">
    <source>
        <dbReference type="SAM" id="SignalP"/>
    </source>
</evidence>
<dbReference type="InterPro" id="IPR002909">
    <property type="entry name" value="IPT_dom"/>
</dbReference>
<accession>A0A8D8VCV8</accession>
<evidence type="ECO:0000256" key="12">
    <source>
        <dbReference type="ARBA" id="ARBA00023170"/>
    </source>
</evidence>
<dbReference type="Gene3D" id="2.60.40.10">
    <property type="entry name" value="Immunoglobulins"/>
    <property type="match status" value="3"/>
</dbReference>
<keyword evidence="9" id="KW-1133">Transmembrane helix</keyword>
<evidence type="ECO:0000256" key="11">
    <source>
        <dbReference type="ARBA" id="ARBA00023157"/>
    </source>
</evidence>
<keyword evidence="7" id="KW-0221">Differentiation</keyword>
<dbReference type="Pfam" id="PF18020">
    <property type="entry name" value="TIG_2"/>
    <property type="match status" value="1"/>
</dbReference>
<dbReference type="PROSITE" id="PS51004">
    <property type="entry name" value="SEMA"/>
    <property type="match status" value="1"/>
</dbReference>
<feature type="domain" description="Sema" evidence="16">
    <location>
        <begin position="1"/>
        <end position="451"/>
    </location>
</feature>
<dbReference type="InterPro" id="IPR016201">
    <property type="entry name" value="PSI"/>
</dbReference>
<dbReference type="InterPro" id="IPR036352">
    <property type="entry name" value="Semap_dom_sf"/>
</dbReference>
<feature type="chain" id="PRO_5034268539" evidence="15">
    <location>
        <begin position="18"/>
        <end position="1355"/>
    </location>
</feature>
<protein>
    <submittedName>
        <fullName evidence="17">Plexin-A4</fullName>
    </submittedName>
</protein>
<keyword evidence="3" id="KW-1003">Cell membrane</keyword>
<keyword evidence="8" id="KW-0524">Neurogenesis</keyword>
<evidence type="ECO:0000259" key="16">
    <source>
        <dbReference type="PROSITE" id="PS51004"/>
    </source>
</evidence>
<comment type="similarity">
    <text evidence="2">Belongs to the plexin family.</text>
</comment>
<evidence type="ECO:0000256" key="7">
    <source>
        <dbReference type="ARBA" id="ARBA00022782"/>
    </source>
</evidence>
<keyword evidence="6" id="KW-0677">Repeat</keyword>
<dbReference type="InterPro" id="IPR001627">
    <property type="entry name" value="Semap_dom"/>
</dbReference>
<dbReference type="SMART" id="SM00630">
    <property type="entry name" value="Sema"/>
    <property type="match status" value="1"/>
</dbReference>
<dbReference type="GO" id="GO:0002116">
    <property type="term" value="C:semaphorin receptor complex"/>
    <property type="evidence" value="ECO:0007669"/>
    <property type="project" value="TreeGrafter"/>
</dbReference>
<evidence type="ECO:0000256" key="2">
    <source>
        <dbReference type="ARBA" id="ARBA00010297"/>
    </source>
</evidence>
<dbReference type="GO" id="GO:0017154">
    <property type="term" value="F:semaphorin receptor activity"/>
    <property type="evidence" value="ECO:0007669"/>
    <property type="project" value="InterPro"/>
</dbReference>
<dbReference type="GO" id="GO:0048468">
    <property type="term" value="P:cell development"/>
    <property type="evidence" value="ECO:0007669"/>
    <property type="project" value="UniProtKB-ARBA"/>
</dbReference>
<evidence type="ECO:0000256" key="14">
    <source>
        <dbReference type="PROSITE-ProRule" id="PRU00352"/>
    </source>
</evidence>
<evidence type="ECO:0000256" key="5">
    <source>
        <dbReference type="ARBA" id="ARBA00022729"/>
    </source>
</evidence>
<dbReference type="InterPro" id="IPR031148">
    <property type="entry name" value="Plexin"/>
</dbReference>
<comment type="subcellular location">
    <subcellularLocation>
        <location evidence="1">Cell membrane</location>
        <topology evidence="1">Single-pass type I membrane protein</topology>
    </subcellularLocation>
</comment>
<evidence type="ECO:0000256" key="1">
    <source>
        <dbReference type="ARBA" id="ARBA00004251"/>
    </source>
</evidence>
<dbReference type="Pfam" id="PF01833">
    <property type="entry name" value="TIG"/>
    <property type="match status" value="2"/>
</dbReference>
<dbReference type="SUPFAM" id="SSF48350">
    <property type="entry name" value="GTPase activation domain, GAP"/>
    <property type="match status" value="1"/>
</dbReference>
<dbReference type="GO" id="GO:0030334">
    <property type="term" value="P:regulation of cell migration"/>
    <property type="evidence" value="ECO:0007669"/>
    <property type="project" value="TreeGrafter"/>
</dbReference>
<evidence type="ECO:0000256" key="8">
    <source>
        <dbReference type="ARBA" id="ARBA00022902"/>
    </source>
</evidence>
<dbReference type="InterPro" id="IPR041362">
    <property type="entry name" value="TIG2_plexin"/>
</dbReference>